<dbReference type="PANTHER" id="PTHR11216:SF174">
    <property type="entry name" value="GH06923P"/>
    <property type="match status" value="1"/>
</dbReference>
<evidence type="ECO:0000259" key="4">
    <source>
        <dbReference type="PROSITE" id="PS50031"/>
    </source>
</evidence>
<dbReference type="PROSITE" id="PS50222">
    <property type="entry name" value="EF_HAND_2"/>
    <property type="match status" value="2"/>
</dbReference>
<dbReference type="SUPFAM" id="SSF47473">
    <property type="entry name" value="EF-hand"/>
    <property type="match status" value="2"/>
</dbReference>
<dbReference type="GO" id="GO:0005886">
    <property type="term" value="C:plasma membrane"/>
    <property type="evidence" value="ECO:0007669"/>
    <property type="project" value="TreeGrafter"/>
</dbReference>
<feature type="compositionally biased region" description="Polar residues" evidence="3">
    <location>
        <begin position="382"/>
        <end position="392"/>
    </location>
</feature>
<dbReference type="GO" id="GO:0016197">
    <property type="term" value="P:endosomal transport"/>
    <property type="evidence" value="ECO:0007669"/>
    <property type="project" value="TreeGrafter"/>
</dbReference>
<evidence type="ECO:0000259" key="5">
    <source>
        <dbReference type="PROSITE" id="PS50222"/>
    </source>
</evidence>
<evidence type="ECO:0000313" key="6">
    <source>
        <dbReference type="EMBL" id="CAE4652110.1"/>
    </source>
</evidence>
<feature type="domain" description="EF-hand" evidence="5">
    <location>
        <begin position="182"/>
        <end position="217"/>
    </location>
</feature>
<feature type="compositionally biased region" description="Low complexity" evidence="3">
    <location>
        <begin position="115"/>
        <end position="126"/>
    </location>
</feature>
<feature type="domain" description="EH" evidence="4">
    <location>
        <begin position="18"/>
        <end position="102"/>
    </location>
</feature>
<feature type="compositionally biased region" description="Polar residues" evidence="3">
    <location>
        <begin position="251"/>
        <end position="269"/>
    </location>
</feature>
<accession>A0A7S4SPV5</accession>
<dbReference type="Gene3D" id="1.10.238.10">
    <property type="entry name" value="EF-hand"/>
    <property type="match status" value="2"/>
</dbReference>
<feature type="coiled-coil region" evidence="2">
    <location>
        <begin position="582"/>
        <end position="630"/>
    </location>
</feature>
<dbReference type="SMART" id="SM00054">
    <property type="entry name" value="EFh"/>
    <property type="match status" value="3"/>
</dbReference>
<feature type="domain" description="EH" evidence="4">
    <location>
        <begin position="148"/>
        <end position="236"/>
    </location>
</feature>
<dbReference type="InterPro" id="IPR011992">
    <property type="entry name" value="EF-hand-dom_pair"/>
</dbReference>
<feature type="region of interest" description="Disordered" evidence="3">
    <location>
        <begin position="93"/>
        <end position="145"/>
    </location>
</feature>
<proteinExistence type="predicted"/>
<dbReference type="PROSITE" id="PS50031">
    <property type="entry name" value="EH"/>
    <property type="match status" value="2"/>
</dbReference>
<dbReference type="SMART" id="SM00027">
    <property type="entry name" value="EH"/>
    <property type="match status" value="2"/>
</dbReference>
<gene>
    <name evidence="6" type="ORF">AMON00008_LOCUS53819</name>
</gene>
<dbReference type="EMBL" id="HBNR01075741">
    <property type="protein sequence ID" value="CAE4652110.1"/>
    <property type="molecule type" value="Transcribed_RNA"/>
</dbReference>
<feature type="region of interest" description="Disordered" evidence="3">
    <location>
        <begin position="651"/>
        <end position="729"/>
    </location>
</feature>
<protein>
    <recommendedName>
        <fullName evidence="7">Calmodulin</fullName>
    </recommendedName>
</protein>
<dbReference type="InterPro" id="IPR018247">
    <property type="entry name" value="EF_Hand_1_Ca_BS"/>
</dbReference>
<dbReference type="InterPro" id="IPR000261">
    <property type="entry name" value="EH_dom"/>
</dbReference>
<keyword evidence="1" id="KW-0106">Calcium</keyword>
<evidence type="ECO:0000256" key="2">
    <source>
        <dbReference type="SAM" id="Coils"/>
    </source>
</evidence>
<sequence>MQAPPTYQGGPSFSEQEELAYYQGLFAEADTDGSGRISGEQAARFLFASGLERKVLKQIWDIADSATRGELGPEEFCVASRLIAHAQAGRPISRDLVYQEPPGPPRFDSPGGAGAAPAQPEQAPQPDARQRGRSPPPGEDRQLPSARDLRKYGRLFYAKIILNGAAMMGAAEAKDLFERSGLGNDVLQQVWYLADHDSDGHLSWPEFVLAMHLIRRSLAGQALPQPPANWPRDLVELLDSLEPAEAYARQPSRSPRSLSGASTPFGSTTPERRGTEEAIGSNAGGFPEGSAPGGFGVGGEEAPASAPAERRGGSADFGAGAGADAGGSGFGEGFEAGTPEGGAFANGVGSPSRKGRHSRKSKDSDAFSDLGDAGAFGDLPRQSHQVAPSFSDESGFGSEARFEAEYASSSRPGRGRRRDDRIEEERQPEERQPEEHRSPDFGERPRIGSGLLPMGATASSQPVEHLEVLIEAEKTLVQRLRLDTNTLHEELSRLEEACREEERAAIRERSECDRIGREREILMQQLEASQRQIHELKAEHKGLHLESVLLRRDTDHYGKEASFLQRLLDEETRDSQVLQQSIEYLEQSNQNLTAHTKALEEARKDVLAQVNAEKELLQKEEREAILAKNALETLKTGGGAETLARFAASRQASEAQGLPNDGLQRRRLSSVDAPPWSGGFPAPADAGGGGIFSDWGMPPSPLQPPVGKEPPAGRQPVKVPTSLQLREGV</sequence>
<feature type="domain" description="EF-hand" evidence="5">
    <location>
        <begin position="17"/>
        <end position="52"/>
    </location>
</feature>
<feature type="compositionally biased region" description="Gly residues" evidence="3">
    <location>
        <begin position="319"/>
        <end position="334"/>
    </location>
</feature>
<feature type="compositionally biased region" description="Basic and acidic residues" evidence="3">
    <location>
        <begin position="417"/>
        <end position="446"/>
    </location>
</feature>
<dbReference type="PANTHER" id="PTHR11216">
    <property type="entry name" value="EH DOMAIN"/>
    <property type="match status" value="1"/>
</dbReference>
<keyword evidence="2" id="KW-0175">Coiled coil</keyword>
<dbReference type="GO" id="GO:0006897">
    <property type="term" value="P:endocytosis"/>
    <property type="evidence" value="ECO:0007669"/>
    <property type="project" value="TreeGrafter"/>
</dbReference>
<feature type="compositionally biased region" description="Gly residues" evidence="3">
    <location>
        <begin position="282"/>
        <end position="299"/>
    </location>
</feature>
<dbReference type="PROSITE" id="PS00018">
    <property type="entry name" value="EF_HAND_1"/>
    <property type="match status" value="1"/>
</dbReference>
<organism evidence="6">
    <name type="scientific">Alexandrium monilatum</name>
    <dbReference type="NCBI Taxonomy" id="311494"/>
    <lineage>
        <taxon>Eukaryota</taxon>
        <taxon>Sar</taxon>
        <taxon>Alveolata</taxon>
        <taxon>Dinophyceae</taxon>
        <taxon>Gonyaulacales</taxon>
        <taxon>Pyrocystaceae</taxon>
        <taxon>Alexandrium</taxon>
    </lineage>
</organism>
<dbReference type="GO" id="GO:0005737">
    <property type="term" value="C:cytoplasm"/>
    <property type="evidence" value="ECO:0007669"/>
    <property type="project" value="TreeGrafter"/>
</dbReference>
<dbReference type="GO" id="GO:0005509">
    <property type="term" value="F:calcium ion binding"/>
    <property type="evidence" value="ECO:0007669"/>
    <property type="project" value="InterPro"/>
</dbReference>
<reference evidence="6" key="1">
    <citation type="submission" date="2021-01" db="EMBL/GenBank/DDBJ databases">
        <authorList>
            <person name="Corre E."/>
            <person name="Pelletier E."/>
            <person name="Niang G."/>
            <person name="Scheremetjew M."/>
            <person name="Finn R."/>
            <person name="Kale V."/>
            <person name="Holt S."/>
            <person name="Cochrane G."/>
            <person name="Meng A."/>
            <person name="Brown T."/>
            <person name="Cohen L."/>
        </authorList>
    </citation>
    <scope>NUCLEOTIDE SEQUENCE</scope>
    <source>
        <strain evidence="6">CCMP3105</strain>
    </source>
</reference>
<dbReference type="CDD" id="cd00052">
    <property type="entry name" value="EH"/>
    <property type="match status" value="2"/>
</dbReference>
<feature type="region of interest" description="Disordered" evidence="3">
    <location>
        <begin position="246"/>
        <end position="457"/>
    </location>
</feature>
<evidence type="ECO:0000256" key="1">
    <source>
        <dbReference type="ARBA" id="ARBA00022837"/>
    </source>
</evidence>
<dbReference type="InterPro" id="IPR002048">
    <property type="entry name" value="EF_hand_dom"/>
</dbReference>
<feature type="compositionally biased region" description="Pro residues" evidence="3">
    <location>
        <begin position="698"/>
        <end position="708"/>
    </location>
</feature>
<dbReference type="AlphaFoldDB" id="A0A7S4SPV5"/>
<feature type="coiled-coil region" evidence="2">
    <location>
        <begin position="477"/>
        <end position="546"/>
    </location>
</feature>
<evidence type="ECO:0008006" key="7">
    <source>
        <dbReference type="Google" id="ProtNLM"/>
    </source>
</evidence>
<evidence type="ECO:0000256" key="3">
    <source>
        <dbReference type="SAM" id="MobiDB-lite"/>
    </source>
</evidence>
<dbReference type="Pfam" id="PF12763">
    <property type="entry name" value="EH"/>
    <property type="match status" value="2"/>
</dbReference>
<name>A0A7S4SPV5_9DINO</name>